<dbReference type="AlphaFoldDB" id="A0A1D1UZI2"/>
<sequence>MTDRYRAKGKQTPWEIDRVILLCSQVLRVMLPYYWHSICWRREHFRIVRTLQPICCLKADSSRVFSTTKGQGVPSKQKLKWKDTSIFKFERDWREQKLKRHRMLPQLAYENLNYWRRRSRK</sequence>
<keyword evidence="2" id="KW-1185">Reference proteome</keyword>
<reference evidence="1 2" key="1">
    <citation type="journal article" date="2016" name="Nat. Commun.">
        <title>Extremotolerant tardigrade genome and improved radiotolerance of human cultured cells by tardigrade-unique protein.</title>
        <authorList>
            <person name="Hashimoto T."/>
            <person name="Horikawa D.D."/>
            <person name="Saito Y."/>
            <person name="Kuwahara H."/>
            <person name="Kozuka-Hata H."/>
            <person name="Shin-I T."/>
            <person name="Minakuchi Y."/>
            <person name="Ohishi K."/>
            <person name="Motoyama A."/>
            <person name="Aizu T."/>
            <person name="Enomoto A."/>
            <person name="Kondo K."/>
            <person name="Tanaka S."/>
            <person name="Hara Y."/>
            <person name="Koshikawa S."/>
            <person name="Sagara H."/>
            <person name="Miura T."/>
            <person name="Yokobori S."/>
            <person name="Miyagawa K."/>
            <person name="Suzuki Y."/>
            <person name="Kubo T."/>
            <person name="Oyama M."/>
            <person name="Kohara Y."/>
            <person name="Fujiyama A."/>
            <person name="Arakawa K."/>
            <person name="Katayama T."/>
            <person name="Toyoda A."/>
            <person name="Kunieda T."/>
        </authorList>
    </citation>
    <scope>NUCLEOTIDE SEQUENCE [LARGE SCALE GENOMIC DNA]</scope>
    <source>
        <strain evidence="1 2">YOKOZUNA-1</strain>
    </source>
</reference>
<comment type="caution">
    <text evidence="1">The sequence shown here is derived from an EMBL/GenBank/DDBJ whole genome shotgun (WGS) entry which is preliminary data.</text>
</comment>
<dbReference type="EMBL" id="BDGG01000002">
    <property type="protein sequence ID" value="GAU92767.1"/>
    <property type="molecule type" value="Genomic_DNA"/>
</dbReference>
<name>A0A1D1UZI2_RAMVA</name>
<gene>
    <name evidence="1" type="primary">RvY_04807-1</name>
    <name evidence="1" type="synonym">RvY_04807.1</name>
    <name evidence="1" type="ORF">RvY_04807</name>
</gene>
<protein>
    <submittedName>
        <fullName evidence="1">Uncharacterized protein</fullName>
    </submittedName>
</protein>
<evidence type="ECO:0000313" key="1">
    <source>
        <dbReference type="EMBL" id="GAU92767.1"/>
    </source>
</evidence>
<accession>A0A1D1UZI2</accession>
<dbReference type="Proteomes" id="UP000186922">
    <property type="component" value="Unassembled WGS sequence"/>
</dbReference>
<evidence type="ECO:0000313" key="2">
    <source>
        <dbReference type="Proteomes" id="UP000186922"/>
    </source>
</evidence>
<organism evidence="1 2">
    <name type="scientific">Ramazzottius varieornatus</name>
    <name type="common">Water bear</name>
    <name type="synonym">Tardigrade</name>
    <dbReference type="NCBI Taxonomy" id="947166"/>
    <lineage>
        <taxon>Eukaryota</taxon>
        <taxon>Metazoa</taxon>
        <taxon>Ecdysozoa</taxon>
        <taxon>Tardigrada</taxon>
        <taxon>Eutardigrada</taxon>
        <taxon>Parachela</taxon>
        <taxon>Hypsibioidea</taxon>
        <taxon>Ramazzottiidae</taxon>
        <taxon>Ramazzottius</taxon>
    </lineage>
</organism>
<proteinExistence type="predicted"/>